<dbReference type="EMBL" id="JPOS01000004">
    <property type="protein sequence ID" value="KGE89605.1"/>
    <property type="molecule type" value="Genomic_DNA"/>
</dbReference>
<organism evidence="1 2">
    <name type="scientific">Phaeodactylibacter xiamenensis</name>
    <dbReference type="NCBI Taxonomy" id="1524460"/>
    <lineage>
        <taxon>Bacteria</taxon>
        <taxon>Pseudomonadati</taxon>
        <taxon>Bacteroidota</taxon>
        <taxon>Saprospiria</taxon>
        <taxon>Saprospirales</taxon>
        <taxon>Haliscomenobacteraceae</taxon>
        <taxon>Phaeodactylibacter</taxon>
    </lineage>
</organism>
<proteinExistence type="predicted"/>
<dbReference type="OrthoDB" id="9833922at2"/>
<dbReference type="RefSeq" id="WP_044216161.1">
    <property type="nucleotide sequence ID" value="NZ_CAKZLC010000270.1"/>
</dbReference>
<evidence type="ECO:0000313" key="2">
    <source>
        <dbReference type="Proteomes" id="UP000029736"/>
    </source>
</evidence>
<reference evidence="1 2" key="1">
    <citation type="journal article" date="2014" name="Int. J. Syst. Evol. Microbiol.">
        <title>Phaeodactylibacter xiamenensis gen. nov., sp. nov., a member of the family Saprospiraceae isolated from the marine alga Phaeodactylum tricornutum.</title>
        <authorList>
            <person name="Chen Z.Jr."/>
            <person name="Lei X."/>
            <person name="Lai Q."/>
            <person name="Li Y."/>
            <person name="Zhang B."/>
            <person name="Zhang J."/>
            <person name="Zhang H."/>
            <person name="Yang L."/>
            <person name="Zheng W."/>
            <person name="Tian Y."/>
            <person name="Yu Z."/>
            <person name="Xu H.Jr."/>
            <person name="Zheng T."/>
        </authorList>
    </citation>
    <scope>NUCLEOTIDE SEQUENCE [LARGE SCALE GENOMIC DNA]</scope>
    <source>
        <strain evidence="1 2">KD52</strain>
    </source>
</reference>
<dbReference type="AlphaFoldDB" id="A0A098SBT2"/>
<dbReference type="STRING" id="1524460.IX84_02215"/>
<dbReference type="Proteomes" id="UP000029736">
    <property type="component" value="Unassembled WGS sequence"/>
</dbReference>
<protein>
    <submittedName>
        <fullName evidence="1">Uncharacterized protein</fullName>
    </submittedName>
</protein>
<accession>A0A098SBT2</accession>
<comment type="caution">
    <text evidence="1">The sequence shown here is derived from an EMBL/GenBank/DDBJ whole genome shotgun (WGS) entry which is preliminary data.</text>
</comment>
<evidence type="ECO:0000313" key="1">
    <source>
        <dbReference type="EMBL" id="KGE89605.1"/>
    </source>
</evidence>
<gene>
    <name evidence="1" type="ORF">IX84_02215</name>
</gene>
<name>A0A098SBT2_9BACT</name>
<sequence length="176" mass="20078">MQYTKYFFILLTALLLHNCNSTDSGRLQSELQRIYSGISDGNLEKVNEKLVAENALTDYPLANNGSARAIYGQVRVIESTPIGSKAELVVYQVEVHEKNRRIINRINSEGYKAMEKAGQIRSVDKESGVVVYVERKVAIRMKGKEPQYIIDPRPEVISRHFDTREQEVKQLLAQYS</sequence>
<keyword evidence="2" id="KW-1185">Reference proteome</keyword>